<evidence type="ECO:0000256" key="3">
    <source>
        <dbReference type="ARBA" id="ARBA00007880"/>
    </source>
</evidence>
<dbReference type="GO" id="GO:0030632">
    <property type="term" value="P:D-alanine biosynthetic process"/>
    <property type="evidence" value="ECO:0007669"/>
    <property type="project" value="UniProtKB-UniRule"/>
</dbReference>
<dbReference type="PANTHER" id="PTHR30511">
    <property type="entry name" value="ALANINE RACEMASE"/>
    <property type="match status" value="1"/>
</dbReference>
<evidence type="ECO:0000256" key="6">
    <source>
        <dbReference type="ARBA" id="ARBA00023235"/>
    </source>
</evidence>
<dbReference type="EMBL" id="LR699119">
    <property type="protein sequence ID" value="VVC76571.1"/>
    <property type="molecule type" value="Genomic_DNA"/>
</dbReference>
<comment type="function">
    <text evidence="8">Catalyzes the interconversion of L-alanine and D-alanine. May also act on other amino acids.</text>
</comment>
<comment type="pathway">
    <text evidence="7 8">Amino-acid biosynthesis; D-alanine biosynthesis; D-alanine from L-alanine: step 1/1.</text>
</comment>
<comment type="cofactor">
    <cofactor evidence="2 8 9">
        <name>pyridoxal 5'-phosphate</name>
        <dbReference type="ChEBI" id="CHEBI:597326"/>
    </cofactor>
</comment>
<comment type="catalytic activity">
    <reaction evidence="1 8">
        <text>L-alanine = D-alanine</text>
        <dbReference type="Rhea" id="RHEA:20249"/>
        <dbReference type="ChEBI" id="CHEBI:57416"/>
        <dbReference type="ChEBI" id="CHEBI:57972"/>
        <dbReference type="EC" id="5.1.1.1"/>
    </reaction>
</comment>
<evidence type="ECO:0000259" key="11">
    <source>
        <dbReference type="SMART" id="SM01005"/>
    </source>
</evidence>
<dbReference type="InterPro" id="IPR001608">
    <property type="entry name" value="Ala_racemase_N"/>
</dbReference>
<name>A0A5E4PJP5_9COXI</name>
<dbReference type="InterPro" id="IPR011079">
    <property type="entry name" value="Ala_racemase_C"/>
</dbReference>
<dbReference type="EC" id="5.1.1.1" evidence="4 8"/>
<dbReference type="AlphaFoldDB" id="A0A5E4PJP5"/>
<evidence type="ECO:0000256" key="8">
    <source>
        <dbReference type="HAMAP-Rule" id="MF_01201"/>
    </source>
</evidence>
<feature type="active site" description="Proton acceptor; specific for D-alanine" evidence="8">
    <location>
        <position position="29"/>
    </location>
</feature>
<feature type="binding site" evidence="8 10">
    <location>
        <position position="297"/>
    </location>
    <ligand>
        <name>substrate</name>
    </ligand>
</feature>
<dbReference type="Proteomes" id="UP000324194">
    <property type="component" value="Chromosome 1"/>
</dbReference>
<protein>
    <recommendedName>
        <fullName evidence="4 8">Alanine racemase</fullName>
        <ecNumber evidence="4 8">5.1.1.1</ecNumber>
    </recommendedName>
</protein>
<dbReference type="GO" id="GO:0030170">
    <property type="term" value="F:pyridoxal phosphate binding"/>
    <property type="evidence" value="ECO:0007669"/>
    <property type="project" value="UniProtKB-UniRule"/>
</dbReference>
<dbReference type="RefSeq" id="WP_232051869.1">
    <property type="nucleotide sequence ID" value="NZ_LR699119.1"/>
</dbReference>
<dbReference type="GO" id="GO:0005829">
    <property type="term" value="C:cytosol"/>
    <property type="evidence" value="ECO:0007669"/>
    <property type="project" value="TreeGrafter"/>
</dbReference>
<keyword evidence="13" id="KW-1185">Reference proteome</keyword>
<dbReference type="GO" id="GO:0008784">
    <property type="term" value="F:alanine racemase activity"/>
    <property type="evidence" value="ECO:0007669"/>
    <property type="project" value="UniProtKB-UniRule"/>
</dbReference>
<dbReference type="SMART" id="SM01005">
    <property type="entry name" value="Ala_racemase_C"/>
    <property type="match status" value="1"/>
</dbReference>
<dbReference type="PRINTS" id="PR00992">
    <property type="entry name" value="ALARACEMASE"/>
</dbReference>
<evidence type="ECO:0000256" key="4">
    <source>
        <dbReference type="ARBA" id="ARBA00013089"/>
    </source>
</evidence>
<dbReference type="NCBIfam" id="TIGR00492">
    <property type="entry name" value="alr"/>
    <property type="match status" value="1"/>
</dbReference>
<dbReference type="Pfam" id="PF01168">
    <property type="entry name" value="Ala_racemase_N"/>
    <property type="match status" value="1"/>
</dbReference>
<organism evidence="12 13">
    <name type="scientific">Aquicella siphonis</name>
    <dbReference type="NCBI Taxonomy" id="254247"/>
    <lineage>
        <taxon>Bacteria</taxon>
        <taxon>Pseudomonadati</taxon>
        <taxon>Pseudomonadota</taxon>
        <taxon>Gammaproteobacteria</taxon>
        <taxon>Legionellales</taxon>
        <taxon>Coxiellaceae</taxon>
        <taxon>Aquicella</taxon>
    </lineage>
</organism>
<evidence type="ECO:0000256" key="7">
    <source>
        <dbReference type="ARBA" id="ARBA00037912"/>
    </source>
</evidence>
<feature type="domain" description="Alanine racemase C-terminal" evidence="11">
    <location>
        <begin position="228"/>
        <end position="352"/>
    </location>
</feature>
<evidence type="ECO:0000256" key="10">
    <source>
        <dbReference type="PIRSR" id="PIRSR600821-52"/>
    </source>
</evidence>
<dbReference type="Gene3D" id="2.40.37.10">
    <property type="entry name" value="Lyase, Ornithine Decarboxylase, Chain A, domain 1"/>
    <property type="match status" value="1"/>
</dbReference>
<feature type="modified residue" description="N6-(pyridoxal phosphate)lysine" evidence="8 9">
    <location>
        <position position="29"/>
    </location>
</feature>
<dbReference type="InterPro" id="IPR029066">
    <property type="entry name" value="PLP-binding_barrel"/>
</dbReference>
<dbReference type="SUPFAM" id="SSF50621">
    <property type="entry name" value="Alanine racemase C-terminal domain-like"/>
    <property type="match status" value="1"/>
</dbReference>
<dbReference type="InterPro" id="IPR009006">
    <property type="entry name" value="Ala_racemase/Decarboxylase_C"/>
</dbReference>
<evidence type="ECO:0000256" key="1">
    <source>
        <dbReference type="ARBA" id="ARBA00000316"/>
    </source>
</evidence>
<keyword evidence="5 8" id="KW-0663">Pyridoxal phosphate</keyword>
<dbReference type="HAMAP" id="MF_01201">
    <property type="entry name" value="Ala_racemase"/>
    <property type="match status" value="1"/>
</dbReference>
<dbReference type="UniPathway" id="UPA00042">
    <property type="reaction ID" value="UER00497"/>
</dbReference>
<evidence type="ECO:0000313" key="13">
    <source>
        <dbReference type="Proteomes" id="UP000324194"/>
    </source>
</evidence>
<keyword evidence="6 8" id="KW-0413">Isomerase</keyword>
<dbReference type="FunFam" id="3.20.20.10:FF:000002">
    <property type="entry name" value="Alanine racemase"/>
    <property type="match status" value="1"/>
</dbReference>
<feature type="active site" description="Proton acceptor; specific for L-alanine" evidence="8">
    <location>
        <position position="249"/>
    </location>
</feature>
<dbReference type="PANTHER" id="PTHR30511:SF4">
    <property type="entry name" value="ALANINE RACEMASE, BIOSYNTHETIC"/>
    <property type="match status" value="1"/>
</dbReference>
<dbReference type="InterPro" id="IPR000821">
    <property type="entry name" value="Ala_racemase"/>
</dbReference>
<evidence type="ECO:0000256" key="2">
    <source>
        <dbReference type="ARBA" id="ARBA00001933"/>
    </source>
</evidence>
<evidence type="ECO:0000256" key="5">
    <source>
        <dbReference type="ARBA" id="ARBA00022898"/>
    </source>
</evidence>
<gene>
    <name evidence="12" type="primary">alr</name>
    <name evidence="12" type="ORF">AQUSIP_18870</name>
</gene>
<dbReference type="SUPFAM" id="SSF51419">
    <property type="entry name" value="PLP-binding barrel"/>
    <property type="match status" value="1"/>
</dbReference>
<reference evidence="12 13" key="1">
    <citation type="submission" date="2019-08" db="EMBL/GenBank/DDBJ databases">
        <authorList>
            <person name="Guy L."/>
        </authorList>
    </citation>
    <scope>NUCLEOTIDE SEQUENCE [LARGE SCALE GENOMIC DNA]</scope>
    <source>
        <strain evidence="12 13">SGT-108</strain>
    </source>
</reference>
<dbReference type="Gene3D" id="3.20.20.10">
    <property type="entry name" value="Alanine racemase"/>
    <property type="match status" value="1"/>
</dbReference>
<feature type="binding site" evidence="8 10">
    <location>
        <position position="124"/>
    </location>
    <ligand>
        <name>substrate</name>
    </ligand>
</feature>
<dbReference type="KEGG" id="asip:AQUSIP_18870"/>
<sequence length="353" mass="38411">MKINLASLQHNLERVRALASGRSIIAMVKANAYGHGITRIAHALPGADALGVASMEEGLMLRDDGITQSIVLAEGLFYQDEVQEASRHHFTLVVHHLPHVEMLEKARVKHPFKVWLKVNTGMHRLGIDPVDFQEVYTRLTAAESVQKPIGLMTHFAEADAADGRATAQQLAVFNQVTGHFGGPRSMANSAAILAWPETHGDWVRPGLMLYGGSPFSGKTGLDYDLKPVMTLWSRLIAITKVKKGGKIGYGGTWEAPEDMQVGVVGVGYGDGYPQFAGVGTPILVNGARCPLVGRVSMDMLTVDLRNQPQAKIGDPVTLWGEDLPVEYIAESSHTSAYEILTRMTPRPKIEVSM</sequence>
<proteinExistence type="inferred from homology"/>
<dbReference type="Pfam" id="PF00842">
    <property type="entry name" value="Ala_racemase_C"/>
    <property type="match status" value="1"/>
</dbReference>
<dbReference type="FunFam" id="2.40.37.10:FF:000002">
    <property type="entry name" value="Alanine racemase"/>
    <property type="match status" value="1"/>
</dbReference>
<evidence type="ECO:0000313" key="12">
    <source>
        <dbReference type="EMBL" id="VVC76571.1"/>
    </source>
</evidence>
<comment type="similarity">
    <text evidence="3 8">Belongs to the alanine racemase family.</text>
</comment>
<evidence type="ECO:0000256" key="9">
    <source>
        <dbReference type="PIRSR" id="PIRSR600821-50"/>
    </source>
</evidence>
<accession>A0A5E4PJP5</accession>